<feature type="region of interest" description="Disordered" evidence="1">
    <location>
        <begin position="1"/>
        <end position="24"/>
    </location>
</feature>
<reference evidence="2 3" key="1">
    <citation type="submission" date="2017-02" db="EMBL/GenBank/DDBJ databases">
        <authorList>
            <person name="Peterson S.W."/>
        </authorList>
    </citation>
    <scope>NUCLEOTIDE SEQUENCE [LARGE SCALE GENOMIC DNA]</scope>
    <source>
        <strain evidence="2 3">VKM Ac-2059</strain>
    </source>
</reference>
<dbReference type="OrthoDB" id="1806555at2"/>
<name>A0A1T5KZG7_9MICO</name>
<evidence type="ECO:0000313" key="3">
    <source>
        <dbReference type="Proteomes" id="UP000190857"/>
    </source>
</evidence>
<dbReference type="Proteomes" id="UP000190857">
    <property type="component" value="Unassembled WGS sequence"/>
</dbReference>
<proteinExistence type="predicted"/>
<organism evidence="2 3">
    <name type="scientific">Okibacterium fritillariae</name>
    <dbReference type="NCBI Taxonomy" id="123320"/>
    <lineage>
        <taxon>Bacteria</taxon>
        <taxon>Bacillati</taxon>
        <taxon>Actinomycetota</taxon>
        <taxon>Actinomycetes</taxon>
        <taxon>Micrococcales</taxon>
        <taxon>Microbacteriaceae</taxon>
        <taxon>Okibacterium</taxon>
    </lineage>
</organism>
<evidence type="ECO:0000256" key="1">
    <source>
        <dbReference type="SAM" id="MobiDB-lite"/>
    </source>
</evidence>
<dbReference type="AlphaFoldDB" id="A0A1T5KZG7"/>
<gene>
    <name evidence="2" type="ORF">SAMN06309945_2743</name>
</gene>
<dbReference type="EMBL" id="FUZP01000003">
    <property type="protein sequence ID" value="SKC69101.1"/>
    <property type="molecule type" value="Genomic_DNA"/>
</dbReference>
<dbReference type="RefSeq" id="WP_079728752.1">
    <property type="nucleotide sequence ID" value="NZ_FUZP01000003.1"/>
</dbReference>
<keyword evidence="3" id="KW-1185">Reference proteome</keyword>
<evidence type="ECO:0000313" key="2">
    <source>
        <dbReference type="EMBL" id="SKC69101.1"/>
    </source>
</evidence>
<sequence length="99" mass="11080">MSEGPRRGVSPADTDKPAEGEFPDSPEIAVASYYRYPGDSEWWMFHDGTTWVGDPVRLPWYKKPVSWSVGRAPRWAHVVMLGVMALVAATKLLFDFPPG</sequence>
<protein>
    <submittedName>
        <fullName evidence="2">Uncharacterized protein</fullName>
    </submittedName>
</protein>
<dbReference type="STRING" id="123320.SAMN06309945_2743"/>
<accession>A0A1T5KZG7</accession>